<dbReference type="GO" id="GO:0042575">
    <property type="term" value="C:DNA polymerase complex"/>
    <property type="evidence" value="ECO:0007669"/>
    <property type="project" value="UniProtKB-ARBA"/>
</dbReference>
<proteinExistence type="predicted"/>
<dbReference type="InterPro" id="IPR000477">
    <property type="entry name" value="RT_dom"/>
</dbReference>
<dbReference type="Pfam" id="PF03564">
    <property type="entry name" value="DUF1759"/>
    <property type="match status" value="1"/>
</dbReference>
<sequence>MAGDDDTDSSAERGVELKVLTGKQEQSFKFVQELHDAARNLQLEANAQLLERRISSLEHIYTDYVKTAERVNILTAILKPTAKISFTDVSTIQEMYGYIKFKFVELKKPTVDRNSTNVQAGVQQDTSIRLKPLDIPMFMGEQGEWPMFFEIFKANVHSNQALPDSHKLQYLLSKLGGSALSVCAGIPPSNENYLVIYNALVDKYQDTRNLATHYLDNILQFKASKVESANHLNIFVDQIGASVAALKSLEIPDLTEFLLFYLASSKLDDSTKRLFENSVKKGEMPNFKELLEFVQNQAKILSRVHGGIVKAENVAQPKTKLVQYNNKKNVSHSFVVKKNSCKMCPGDHGLFKCNVFLNLSPVDRYGVVKQNNLCVNCLSSGHRATNCPSKSTCNVCHLNHNSLLHFNQSTQVSETIPSLTNRIVPSGPTGGCISNSQSHNKVDGGGSSPQSSNTVSLSVYSPPAENYNETTVLLGTVKILVFDVKGNPHQMRFLLDCASMSNILSLSACNQLGLSPKAVSTDLKGMGSISSPVQGQVTLKFGSMVDKRCNYTIKALVVNHIVDELPVKSVDTSQLDYLANIVLADDEFMTPGVVSGILGAQIYPHLMSGKHVFGNGIDQPAAMGSTLGYVLMGNAPTLETKHKNSYCMFQCDFERFWQLDHVEDTISSKLTDEEQKCEQHFVETKTRDPSGRYMVSLPFNSDPTQLGNSYQSAKRRFFQLEKRLENNTEASVGYRGAMQDLLDKGYMAKCDNQSDVSGYFIPHHMVMKPDSVSTKLRVVFDASAQTTSGKSLNDLLYSGPKLYSDLFSILLNFRLFPFALNGDITKMFLQILVNQDDCKYQKLLWRFHKDEPLASFEMKVVVFGMKSSPFLAQRTVRQLVEDEVHNFPGAAKINTFLYMDDCVASFLTESEAKLFYRDVVQLFKVGGFTFTKWISNSSQIMNVIPEADQLTKLISFDDQNNAVKILGMSWNASLDLLYFKIMENKKPCTKRGILSAVLTIYDPMGLISPVVLWVKLLIRELCILKLDWDSTPPEQIVSSWLLFKNQLVELGKLHFPRHIGVRMDSRFQLIGFCDASQKGYGAIIYSKVTLSNGDSTVNLVCAKSKVAPLKVESIPRLELCSLLLLAKLMKIVLSNYANKYELENYYCLTDSTVALCWSHGSPHNWQTFVANRVTKIQENLVVDNIYHVKGLDNPADAISRGQMPLEFVNNTNYFHGPSWLLQDRKNWPITTYDELKGVEVPEQRQSVTLVGIEENNVNPLQSLFLKFSSWPKLLNTIVFFLRFIKKLPRNNVISANDVNKAEQFVVGQIQKCSFQLEMKKIQKNENCSSGLRKLSPIIDGNLLRVGGRLTNANLSFDQQHPMLLPAKHQVTHLIVSHYHKINLHAGPQLLLSILRQKFWIIGGRNMVRKIVQNCNSCFKNSPKFIFPKMGDLPAKRVLESKPFFHSACDFLGPFHIVMQKKRGSRPVKVYICLFICLAVKAIHLEVVSELSTAAFLNAFKRFLSRRGPVKSMLSDNGTNFVGARNKLNEIYTLLQSSEYKDCFGKEMLEHRIEWRFNPPGSPHFGGIFEGNVKSFKTHFYRVVGNQLLSLEELWTLTVQIEGVLNSRPLCALSPDPSETPLTPNHFLNMSSLKHIPAECVENDIPNRLTRFQLLDQIVQSFWRKWSLEYLHELQVRAKWNTPSCPVRPGLVVLVRQANTAPLSWPMGVVTRVCPGKDNIVRVAIIRTSRGEFERAVTNLCPLPTQ</sequence>
<evidence type="ECO:0000259" key="3">
    <source>
        <dbReference type="PROSITE" id="PS50158"/>
    </source>
</evidence>
<dbReference type="GO" id="GO:0015074">
    <property type="term" value="P:DNA integration"/>
    <property type="evidence" value="ECO:0007669"/>
    <property type="project" value="InterPro"/>
</dbReference>
<feature type="domain" description="Integrase catalytic" evidence="4">
    <location>
        <begin position="1438"/>
        <end position="1631"/>
    </location>
</feature>
<reference evidence="5" key="1">
    <citation type="submission" date="2021-05" db="EMBL/GenBank/DDBJ databases">
        <authorList>
            <person name="Alioto T."/>
            <person name="Alioto T."/>
            <person name="Gomez Garrido J."/>
        </authorList>
    </citation>
    <scope>NUCLEOTIDE SEQUENCE</scope>
</reference>
<dbReference type="Gene3D" id="3.30.70.270">
    <property type="match status" value="1"/>
</dbReference>
<dbReference type="Pfam" id="PF00078">
    <property type="entry name" value="RVT_1"/>
    <property type="match status" value="1"/>
</dbReference>
<dbReference type="Pfam" id="PF17921">
    <property type="entry name" value="Integrase_H2C2"/>
    <property type="match status" value="1"/>
</dbReference>
<dbReference type="InterPro" id="IPR043128">
    <property type="entry name" value="Rev_trsase/Diguanyl_cyclase"/>
</dbReference>
<dbReference type="Gene3D" id="1.10.340.70">
    <property type="match status" value="1"/>
</dbReference>
<dbReference type="InterPro" id="IPR012337">
    <property type="entry name" value="RNaseH-like_sf"/>
</dbReference>
<feature type="compositionally biased region" description="Polar residues" evidence="2">
    <location>
        <begin position="448"/>
        <end position="457"/>
    </location>
</feature>
<dbReference type="InterPro" id="IPR005312">
    <property type="entry name" value="DUF1759"/>
</dbReference>
<name>A0A8D8YYX1_9HEMI</name>
<dbReference type="Gene3D" id="3.10.10.10">
    <property type="entry name" value="HIV Type 1 Reverse Transcriptase, subunit A, domain 1"/>
    <property type="match status" value="1"/>
</dbReference>
<dbReference type="PANTHER" id="PTHR47331">
    <property type="entry name" value="PHD-TYPE DOMAIN-CONTAINING PROTEIN"/>
    <property type="match status" value="1"/>
</dbReference>
<dbReference type="PANTHER" id="PTHR47331:SF1">
    <property type="entry name" value="GAG-LIKE PROTEIN"/>
    <property type="match status" value="1"/>
</dbReference>
<dbReference type="GO" id="GO:0071897">
    <property type="term" value="P:DNA biosynthetic process"/>
    <property type="evidence" value="ECO:0007669"/>
    <property type="project" value="UniProtKB-ARBA"/>
</dbReference>
<dbReference type="SUPFAM" id="SSF56672">
    <property type="entry name" value="DNA/RNA polymerases"/>
    <property type="match status" value="1"/>
</dbReference>
<dbReference type="InterPro" id="IPR001584">
    <property type="entry name" value="Integrase_cat-core"/>
</dbReference>
<feature type="domain" description="CCHC-type" evidence="3">
    <location>
        <begin position="374"/>
        <end position="389"/>
    </location>
</feature>
<evidence type="ECO:0000256" key="1">
    <source>
        <dbReference type="PROSITE-ProRule" id="PRU00047"/>
    </source>
</evidence>
<dbReference type="PROSITE" id="PS50994">
    <property type="entry name" value="INTEGRASE"/>
    <property type="match status" value="1"/>
</dbReference>
<dbReference type="InterPro" id="IPR008042">
    <property type="entry name" value="Retrotrans_Pao"/>
</dbReference>
<dbReference type="InterPro" id="IPR041588">
    <property type="entry name" value="Integrase_H2C2"/>
</dbReference>
<organism evidence="5">
    <name type="scientific">Cacopsylla melanoneura</name>
    <dbReference type="NCBI Taxonomy" id="428564"/>
    <lineage>
        <taxon>Eukaryota</taxon>
        <taxon>Metazoa</taxon>
        <taxon>Ecdysozoa</taxon>
        <taxon>Arthropoda</taxon>
        <taxon>Hexapoda</taxon>
        <taxon>Insecta</taxon>
        <taxon>Pterygota</taxon>
        <taxon>Neoptera</taxon>
        <taxon>Paraneoptera</taxon>
        <taxon>Hemiptera</taxon>
        <taxon>Sternorrhyncha</taxon>
        <taxon>Psylloidea</taxon>
        <taxon>Psyllidae</taxon>
        <taxon>Psyllinae</taxon>
        <taxon>Cacopsylla</taxon>
    </lineage>
</organism>
<dbReference type="Pfam" id="PF05380">
    <property type="entry name" value="Peptidase_A17"/>
    <property type="match status" value="1"/>
</dbReference>
<evidence type="ECO:0000313" key="5">
    <source>
        <dbReference type="EMBL" id="CAG6737545.1"/>
    </source>
</evidence>
<dbReference type="SUPFAM" id="SSF53098">
    <property type="entry name" value="Ribonuclease H-like"/>
    <property type="match status" value="1"/>
</dbReference>
<dbReference type="InterPro" id="IPR036397">
    <property type="entry name" value="RNaseH_sf"/>
</dbReference>
<evidence type="ECO:0000256" key="2">
    <source>
        <dbReference type="SAM" id="MobiDB-lite"/>
    </source>
</evidence>
<dbReference type="CDD" id="cd01644">
    <property type="entry name" value="RT_pepA17"/>
    <property type="match status" value="1"/>
</dbReference>
<feature type="region of interest" description="Disordered" evidence="2">
    <location>
        <begin position="435"/>
        <end position="457"/>
    </location>
</feature>
<keyword evidence="1" id="KW-0479">Metal-binding</keyword>
<dbReference type="EMBL" id="HBUF01403701">
    <property type="protein sequence ID" value="CAG6737545.1"/>
    <property type="molecule type" value="Transcribed_RNA"/>
</dbReference>
<dbReference type="InterPro" id="IPR001878">
    <property type="entry name" value="Znf_CCHC"/>
</dbReference>
<protein>
    <submittedName>
        <fullName evidence="5">Uncharacterized protein</fullName>
    </submittedName>
</protein>
<keyword evidence="1" id="KW-0863">Zinc-finger</keyword>
<dbReference type="Pfam" id="PF18701">
    <property type="entry name" value="DUF5641"/>
    <property type="match status" value="1"/>
</dbReference>
<keyword evidence="1" id="KW-0862">Zinc</keyword>
<dbReference type="PROSITE" id="PS50158">
    <property type="entry name" value="ZF_CCHC"/>
    <property type="match status" value="1"/>
</dbReference>
<dbReference type="Gene3D" id="3.30.420.10">
    <property type="entry name" value="Ribonuclease H-like superfamily/Ribonuclease H"/>
    <property type="match status" value="1"/>
</dbReference>
<accession>A0A8D8YYX1</accession>
<dbReference type="InterPro" id="IPR043502">
    <property type="entry name" value="DNA/RNA_pol_sf"/>
</dbReference>
<dbReference type="GO" id="GO:0008270">
    <property type="term" value="F:zinc ion binding"/>
    <property type="evidence" value="ECO:0007669"/>
    <property type="project" value="UniProtKB-KW"/>
</dbReference>
<dbReference type="InterPro" id="IPR040676">
    <property type="entry name" value="DUF5641"/>
</dbReference>
<dbReference type="GO" id="GO:0003676">
    <property type="term" value="F:nucleic acid binding"/>
    <property type="evidence" value="ECO:0007669"/>
    <property type="project" value="InterPro"/>
</dbReference>
<evidence type="ECO:0000259" key="4">
    <source>
        <dbReference type="PROSITE" id="PS50994"/>
    </source>
</evidence>